<dbReference type="RefSeq" id="WP_281914250.1">
    <property type="nucleotide sequence ID" value="NZ_AP026966.1"/>
</dbReference>
<reference evidence="3" key="1">
    <citation type="submission" date="2022-11" db="EMBL/GenBank/DDBJ databases">
        <title>Isolation and characterization of PLA-degrading bacterium Massilia sp. from Antarctic soil.</title>
        <authorList>
            <person name="Sato K."/>
            <person name="Gomez-Fuentes C."/>
            <person name="Ahmad S.A."/>
            <person name="Zulkharnain A."/>
        </authorList>
    </citation>
    <scope>NUCLEOTIDE SEQUENCE</scope>
    <source>
        <strain evidence="3">N-3</strain>
    </source>
</reference>
<dbReference type="NCBIfam" id="TIGR02595">
    <property type="entry name" value="PEP_CTERM"/>
    <property type="match status" value="1"/>
</dbReference>
<evidence type="ECO:0000256" key="1">
    <source>
        <dbReference type="SAM" id="SignalP"/>
    </source>
</evidence>
<feature type="domain" description="Ice-binding protein C-terminal" evidence="2">
    <location>
        <begin position="196"/>
        <end position="219"/>
    </location>
</feature>
<keyword evidence="1" id="KW-0732">Signal</keyword>
<accession>A0ABN6T995</accession>
<protein>
    <recommendedName>
        <fullName evidence="2">Ice-binding protein C-terminal domain-containing protein</fullName>
    </recommendedName>
</protein>
<sequence>MTYLKKIASACAVAVAFTAGSATAAPIVLDFEGIGDFVAIHNFYNGGTDGNGATGTDYGVSFSQDSVALTDSDAGGYGTLAGMPSGLGVLTFFSGAAAVMNVAAGFDTRLGFHYAAGDPGFVRVFDGLNGSGNLLGQLALGTNLDNCLDVDNLFCNFSPVELLFDGTARSVAFGGPAGWLVFDDVSFGAAEDEPAPVPEPATLALSMLGLAGLAAARRKAR</sequence>
<feature type="chain" id="PRO_5047008474" description="Ice-binding protein C-terminal domain-containing protein" evidence="1">
    <location>
        <begin position="25"/>
        <end position="221"/>
    </location>
</feature>
<evidence type="ECO:0000313" key="4">
    <source>
        <dbReference type="Proteomes" id="UP001163336"/>
    </source>
</evidence>
<dbReference type="Pfam" id="PF07589">
    <property type="entry name" value="PEP-CTERM"/>
    <property type="match status" value="1"/>
</dbReference>
<proteinExistence type="predicted"/>
<feature type="signal peptide" evidence="1">
    <location>
        <begin position="1"/>
        <end position="24"/>
    </location>
</feature>
<dbReference type="Proteomes" id="UP001163336">
    <property type="component" value="Chromosome"/>
</dbReference>
<dbReference type="EMBL" id="AP026966">
    <property type="protein sequence ID" value="BDT58809.1"/>
    <property type="molecule type" value="Genomic_DNA"/>
</dbReference>
<evidence type="ECO:0000259" key="2">
    <source>
        <dbReference type="Pfam" id="PF07589"/>
    </source>
</evidence>
<dbReference type="InterPro" id="IPR013424">
    <property type="entry name" value="Ice-binding_C"/>
</dbReference>
<keyword evidence="4" id="KW-1185">Reference proteome</keyword>
<name>A0ABN6T995_9BURK</name>
<evidence type="ECO:0000313" key="3">
    <source>
        <dbReference type="EMBL" id="BDT58809.1"/>
    </source>
</evidence>
<organism evidence="3 4">
    <name type="scientific">Massilia varians</name>
    <dbReference type="NCBI Taxonomy" id="457921"/>
    <lineage>
        <taxon>Bacteria</taxon>
        <taxon>Pseudomonadati</taxon>
        <taxon>Pseudomonadota</taxon>
        <taxon>Betaproteobacteria</taxon>
        <taxon>Burkholderiales</taxon>
        <taxon>Oxalobacteraceae</taxon>
        <taxon>Telluria group</taxon>
        <taxon>Massilia</taxon>
    </lineage>
</organism>
<gene>
    <name evidence="3" type="ORF">MasN3_23030</name>
</gene>